<comment type="caution">
    <text evidence="4">The sequence shown here is derived from an EMBL/GenBank/DDBJ whole genome shotgun (WGS) entry which is preliminary data.</text>
</comment>
<feature type="region of interest" description="Disordered" evidence="1">
    <location>
        <begin position="1"/>
        <end position="43"/>
    </location>
</feature>
<dbReference type="EMBL" id="CAJNOM010000268">
    <property type="protein sequence ID" value="CAF1303947.1"/>
    <property type="molecule type" value="Genomic_DNA"/>
</dbReference>
<evidence type="ECO:0000256" key="1">
    <source>
        <dbReference type="SAM" id="MobiDB-lite"/>
    </source>
</evidence>
<accession>A0A815DXL0</accession>
<organism evidence="4 6">
    <name type="scientific">Adineta steineri</name>
    <dbReference type="NCBI Taxonomy" id="433720"/>
    <lineage>
        <taxon>Eukaryota</taxon>
        <taxon>Metazoa</taxon>
        <taxon>Spiralia</taxon>
        <taxon>Gnathifera</taxon>
        <taxon>Rotifera</taxon>
        <taxon>Eurotatoria</taxon>
        <taxon>Bdelloidea</taxon>
        <taxon>Adinetida</taxon>
        <taxon>Adinetidae</taxon>
        <taxon>Adineta</taxon>
    </lineage>
</organism>
<keyword evidence="6" id="KW-1185">Reference proteome</keyword>
<gene>
    <name evidence="2" type="ORF">BJG266_LOCUS15979</name>
    <name evidence="3" type="ORF">IZO911_LOCUS29868</name>
    <name evidence="5" type="ORF">KXQ929_LOCUS6936</name>
    <name evidence="4" type="ORF">QVE165_LOCUS31407</name>
</gene>
<evidence type="ECO:0000313" key="4">
    <source>
        <dbReference type="EMBL" id="CAF1303947.1"/>
    </source>
</evidence>
<reference evidence="4" key="1">
    <citation type="submission" date="2021-02" db="EMBL/GenBank/DDBJ databases">
        <authorList>
            <person name="Nowell W R."/>
        </authorList>
    </citation>
    <scope>NUCLEOTIDE SEQUENCE</scope>
</reference>
<dbReference type="EMBL" id="CAJNOI010000072">
    <property type="protein sequence ID" value="CAF1001915.1"/>
    <property type="molecule type" value="Genomic_DNA"/>
</dbReference>
<name>A0A815DXL0_9BILA</name>
<protein>
    <submittedName>
        <fullName evidence="4">Uncharacterized protein</fullName>
    </submittedName>
</protein>
<dbReference type="EMBL" id="CAJOBB010000275">
    <property type="protein sequence ID" value="CAF3636195.1"/>
    <property type="molecule type" value="Genomic_DNA"/>
</dbReference>
<evidence type="ECO:0000313" key="5">
    <source>
        <dbReference type="EMBL" id="CAF3636195.1"/>
    </source>
</evidence>
<evidence type="ECO:0000313" key="2">
    <source>
        <dbReference type="EMBL" id="CAF1001915.1"/>
    </source>
</evidence>
<evidence type="ECO:0000313" key="3">
    <source>
        <dbReference type="EMBL" id="CAF1223959.1"/>
    </source>
</evidence>
<dbReference type="InterPro" id="IPR020339">
    <property type="entry name" value="C20orf85-like"/>
</dbReference>
<dbReference type="Proteomes" id="UP000663860">
    <property type="component" value="Unassembled WGS sequence"/>
</dbReference>
<sequence length="139" mass="16062">MASLLRQGNRNEPPVSAASQRTLPIPTEYSRSKKSDKPASNTWEAGQVWIQNIAKEDSARKQWEKMHGWMADYDAKANIKPRKRIAENVTRFSNTVPNSRGHDYGWRLESDLGQEINNLQGRLNMQYKKQRSKEILGYD</sequence>
<dbReference type="Proteomes" id="UP000663877">
    <property type="component" value="Unassembled WGS sequence"/>
</dbReference>
<evidence type="ECO:0000313" key="6">
    <source>
        <dbReference type="Proteomes" id="UP000663832"/>
    </source>
</evidence>
<dbReference type="OrthoDB" id="9972212at2759"/>
<dbReference type="Proteomes" id="UP000663832">
    <property type="component" value="Unassembled WGS sequence"/>
</dbReference>
<proteinExistence type="predicted"/>
<dbReference type="AlphaFoldDB" id="A0A815DXL0"/>
<dbReference type="EMBL" id="CAJNOE010000454">
    <property type="protein sequence ID" value="CAF1223959.1"/>
    <property type="molecule type" value="Genomic_DNA"/>
</dbReference>
<dbReference type="Pfam" id="PF14945">
    <property type="entry name" value="LLC1"/>
    <property type="match status" value="1"/>
</dbReference>
<feature type="compositionally biased region" description="Polar residues" evidence="1">
    <location>
        <begin position="1"/>
        <end position="10"/>
    </location>
</feature>
<dbReference type="Proteomes" id="UP000663868">
    <property type="component" value="Unassembled WGS sequence"/>
</dbReference>